<dbReference type="Gene3D" id="1.10.10.10">
    <property type="entry name" value="Winged helix-like DNA-binding domain superfamily/Winged helix DNA-binding domain"/>
    <property type="match status" value="1"/>
</dbReference>
<dbReference type="EMBL" id="VSFG01000002">
    <property type="protein sequence ID" value="TYB46572.1"/>
    <property type="molecule type" value="Genomic_DNA"/>
</dbReference>
<evidence type="ECO:0000259" key="1">
    <source>
        <dbReference type="PROSITE" id="PS50995"/>
    </source>
</evidence>
<comment type="caution">
    <text evidence="2">The sequence shown here is derived from an EMBL/GenBank/DDBJ whole genome shotgun (WGS) entry which is preliminary data.</text>
</comment>
<accession>A0A5D0NQJ8</accession>
<dbReference type="InterPro" id="IPR036388">
    <property type="entry name" value="WH-like_DNA-bd_sf"/>
</dbReference>
<keyword evidence="3" id="KW-1185">Reference proteome</keyword>
<dbReference type="InterPro" id="IPR000835">
    <property type="entry name" value="HTH_MarR-typ"/>
</dbReference>
<organism evidence="2 3">
    <name type="scientific">Actinomadura chibensis</name>
    <dbReference type="NCBI Taxonomy" id="392828"/>
    <lineage>
        <taxon>Bacteria</taxon>
        <taxon>Bacillati</taxon>
        <taxon>Actinomycetota</taxon>
        <taxon>Actinomycetes</taxon>
        <taxon>Streptosporangiales</taxon>
        <taxon>Thermomonosporaceae</taxon>
        <taxon>Actinomadura</taxon>
    </lineage>
</organism>
<dbReference type="InterPro" id="IPR039422">
    <property type="entry name" value="MarR/SlyA-like"/>
</dbReference>
<feature type="domain" description="HTH marR-type" evidence="1">
    <location>
        <begin position="58"/>
        <end position="197"/>
    </location>
</feature>
<evidence type="ECO:0000313" key="3">
    <source>
        <dbReference type="Proteomes" id="UP000323380"/>
    </source>
</evidence>
<dbReference type="Pfam" id="PF12802">
    <property type="entry name" value="MarR_2"/>
    <property type="match status" value="1"/>
</dbReference>
<dbReference type="GO" id="GO:0006950">
    <property type="term" value="P:response to stress"/>
    <property type="evidence" value="ECO:0007669"/>
    <property type="project" value="TreeGrafter"/>
</dbReference>
<name>A0A5D0NQJ8_9ACTN</name>
<proteinExistence type="predicted"/>
<dbReference type="AlphaFoldDB" id="A0A5D0NQJ8"/>
<dbReference type="SMART" id="SM00347">
    <property type="entry name" value="HTH_MARR"/>
    <property type="match status" value="1"/>
</dbReference>
<sequence>MSMEVVMRQSLERSFLESNSASEYPRRVRANDGGARDDIDAVAETWRRDGLTEPLIAMLEVGKRAGRITMLLQQALRADLAELGLTYAEFEVLTVLRREGEPYRLRPSELTRSAFLTSGGTSNVLQRLQKAGYVEREANAGDARSRFVQLTPVGLRVTERALAASADAHEEVMAGVPAGDVRDAADALRDLLLVIGRRRYR</sequence>
<dbReference type="SUPFAM" id="SSF46785">
    <property type="entry name" value="Winged helix' DNA-binding domain"/>
    <property type="match status" value="1"/>
</dbReference>
<dbReference type="Proteomes" id="UP000323380">
    <property type="component" value="Unassembled WGS sequence"/>
</dbReference>
<dbReference type="InterPro" id="IPR036390">
    <property type="entry name" value="WH_DNA-bd_sf"/>
</dbReference>
<reference evidence="2 3" key="1">
    <citation type="submission" date="2019-08" db="EMBL/GenBank/DDBJ databases">
        <title>Actinomadura sp. nov. CYP1-5 isolated from mountain soil.</title>
        <authorList>
            <person name="Songsumanus A."/>
            <person name="Kuncharoen N."/>
            <person name="Kudo T."/>
            <person name="Yuki M."/>
            <person name="Igarashi Y."/>
            <person name="Tanasupawat S."/>
        </authorList>
    </citation>
    <scope>NUCLEOTIDE SEQUENCE [LARGE SCALE GENOMIC DNA]</scope>
    <source>
        <strain evidence="2 3">JCM 14158</strain>
    </source>
</reference>
<evidence type="ECO:0000313" key="2">
    <source>
        <dbReference type="EMBL" id="TYB46572.1"/>
    </source>
</evidence>
<dbReference type="PROSITE" id="PS50995">
    <property type="entry name" value="HTH_MARR_2"/>
    <property type="match status" value="1"/>
</dbReference>
<dbReference type="GO" id="GO:0003700">
    <property type="term" value="F:DNA-binding transcription factor activity"/>
    <property type="evidence" value="ECO:0007669"/>
    <property type="project" value="InterPro"/>
</dbReference>
<gene>
    <name evidence="2" type="ORF">FXF69_15210</name>
</gene>
<dbReference type="PANTHER" id="PTHR33164">
    <property type="entry name" value="TRANSCRIPTIONAL REGULATOR, MARR FAMILY"/>
    <property type="match status" value="1"/>
</dbReference>
<dbReference type="PANTHER" id="PTHR33164:SF104">
    <property type="entry name" value="TRANSCRIPTIONAL REGULATORY PROTEIN"/>
    <property type="match status" value="1"/>
</dbReference>
<protein>
    <submittedName>
        <fullName evidence="2">MarR family transcriptional regulator</fullName>
    </submittedName>
</protein>
<dbReference type="STRING" id="1220554.GCA_001552135_07786"/>